<proteinExistence type="predicted"/>
<reference evidence="1 2" key="1">
    <citation type="submission" date="2018-10" db="EMBL/GenBank/DDBJ databases">
        <authorList>
            <person name="Vanduin D."/>
            <person name="Fouts D."/>
            <person name="Wright M."/>
            <person name="Sutton G."/>
            <person name="Nguyen K."/>
            <person name="Kreiswirth B."/>
            <person name="Chen L."/>
            <person name="Rojas L."/>
            <person name="Hujer A."/>
            <person name="Hujer K."/>
            <person name="Bonomo R."/>
            <person name="Adams M."/>
        </authorList>
    </citation>
    <scope>NUCLEOTIDE SEQUENCE [LARGE SCALE GENOMIC DNA]</scope>
    <source>
        <strain evidence="1 2">CRK0054</strain>
    </source>
</reference>
<comment type="caution">
    <text evidence="1">The sequence shown here is derived from an EMBL/GenBank/DDBJ whole genome shotgun (WGS) entry which is preliminary data.</text>
</comment>
<protein>
    <submittedName>
        <fullName evidence="1">Uncharacterized protein</fullName>
    </submittedName>
</protein>
<dbReference type="AlphaFoldDB" id="A0AAX1WFL3"/>
<evidence type="ECO:0000313" key="1">
    <source>
        <dbReference type="EMBL" id="RNT38189.1"/>
    </source>
</evidence>
<dbReference type="EMBL" id="NEYZ02000069">
    <property type="protein sequence ID" value="RNT38189.1"/>
    <property type="molecule type" value="Genomic_DNA"/>
</dbReference>
<organism evidence="1 2">
    <name type="scientific">Enterobacter roggenkampii</name>
    <dbReference type="NCBI Taxonomy" id="1812935"/>
    <lineage>
        <taxon>Bacteria</taxon>
        <taxon>Pseudomonadati</taxon>
        <taxon>Pseudomonadota</taxon>
        <taxon>Gammaproteobacteria</taxon>
        <taxon>Enterobacterales</taxon>
        <taxon>Enterobacteriaceae</taxon>
        <taxon>Enterobacter</taxon>
        <taxon>Enterobacter cloacae complex</taxon>
    </lineage>
</organism>
<gene>
    <name evidence="1" type="ORF">B9059_017360</name>
</gene>
<accession>A0AAX1WFL3</accession>
<name>A0AAX1WFL3_9ENTR</name>
<evidence type="ECO:0000313" key="2">
    <source>
        <dbReference type="Proteomes" id="UP000286098"/>
    </source>
</evidence>
<sequence>MSWNWHKNSIKKPARWRVKFILEMKL</sequence>
<dbReference type="Proteomes" id="UP000286098">
    <property type="component" value="Unassembled WGS sequence"/>
</dbReference>